<dbReference type="Proteomes" id="UP000007590">
    <property type="component" value="Chromosome"/>
</dbReference>
<name>H8KRU0_SOLCM</name>
<proteinExistence type="predicted"/>
<organism evidence="1 2">
    <name type="scientific">Solitalea canadensis (strain ATCC 29591 / DSM 3403 / JCM 21819 / LMG 8368 / NBRC 15130 / NCIMB 12057 / USAM 9D)</name>
    <name type="common">Flexibacter canadensis</name>
    <dbReference type="NCBI Taxonomy" id="929556"/>
    <lineage>
        <taxon>Bacteria</taxon>
        <taxon>Pseudomonadati</taxon>
        <taxon>Bacteroidota</taxon>
        <taxon>Sphingobacteriia</taxon>
        <taxon>Sphingobacteriales</taxon>
        <taxon>Sphingobacteriaceae</taxon>
        <taxon>Solitalea</taxon>
    </lineage>
</organism>
<dbReference type="eggNOG" id="ENOG503320C">
    <property type="taxonomic scope" value="Bacteria"/>
</dbReference>
<evidence type="ECO:0000313" key="1">
    <source>
        <dbReference type="EMBL" id="AFD07728.1"/>
    </source>
</evidence>
<dbReference type="HOGENOM" id="CLU_2195193_0_0_10"/>
<keyword evidence="2" id="KW-1185">Reference proteome</keyword>
<protein>
    <submittedName>
        <fullName evidence="1">Uncharacterized protein</fullName>
    </submittedName>
</protein>
<sequence>MTLLGAAKSYGNYGHKYNVKFHLYNNNSTNKTVKLYLASNSVDATKTNATWNGAIKMNGSVVNVYTTLNAPRQQRSTWTVPPGLFNVTLDFYVPGMITSNQQLIFETN</sequence>
<dbReference type="KEGG" id="scn:Solca_2694"/>
<reference evidence="1" key="1">
    <citation type="submission" date="2012-02" db="EMBL/GenBank/DDBJ databases">
        <title>The complete genome of Solitalea canadensis DSM 3403.</title>
        <authorList>
            <consortium name="US DOE Joint Genome Institute (JGI-PGF)"/>
            <person name="Lucas S."/>
            <person name="Copeland A."/>
            <person name="Lapidus A."/>
            <person name="Glavina del Rio T."/>
            <person name="Dalin E."/>
            <person name="Tice H."/>
            <person name="Bruce D."/>
            <person name="Goodwin L."/>
            <person name="Pitluck S."/>
            <person name="Peters L."/>
            <person name="Ovchinnikova G."/>
            <person name="Lu M."/>
            <person name="Kyrpides N."/>
            <person name="Mavromatis K."/>
            <person name="Ivanova N."/>
            <person name="Brettin T."/>
            <person name="Detter J.C."/>
            <person name="Han C."/>
            <person name="Larimer F."/>
            <person name="Land M."/>
            <person name="Hauser L."/>
            <person name="Markowitz V."/>
            <person name="Cheng J.-F."/>
            <person name="Hugenholtz P."/>
            <person name="Woyke T."/>
            <person name="Wu D."/>
            <person name="Spring S."/>
            <person name="Schroeder M."/>
            <person name="Kopitz M."/>
            <person name="Brambilla E."/>
            <person name="Klenk H.-P."/>
            <person name="Eisen J.A."/>
        </authorList>
    </citation>
    <scope>NUCLEOTIDE SEQUENCE</scope>
    <source>
        <strain evidence="1">DSM 3403</strain>
    </source>
</reference>
<gene>
    <name evidence="1" type="ordered locus">Solca_2694</name>
</gene>
<evidence type="ECO:0000313" key="2">
    <source>
        <dbReference type="Proteomes" id="UP000007590"/>
    </source>
</evidence>
<accession>H8KRU0</accession>
<dbReference type="AlphaFoldDB" id="H8KRU0"/>
<dbReference type="EMBL" id="CP003349">
    <property type="protein sequence ID" value="AFD07728.1"/>
    <property type="molecule type" value="Genomic_DNA"/>
</dbReference>
<dbReference type="STRING" id="929556.Solca_2694"/>